<feature type="region of interest" description="Disordered" evidence="1">
    <location>
        <begin position="53"/>
        <end position="87"/>
    </location>
</feature>
<evidence type="ECO:0000256" key="1">
    <source>
        <dbReference type="SAM" id="MobiDB-lite"/>
    </source>
</evidence>
<dbReference type="OrthoDB" id="3254802at2"/>
<evidence type="ECO:0000313" key="3">
    <source>
        <dbReference type="Proteomes" id="UP000183407"/>
    </source>
</evidence>
<dbReference type="AlphaFoldDB" id="A0A1H5HC50"/>
<sequence length="87" mass="8655">MKTNLYPSLVLNRGRESLISSSGALLLRESVRVAGIGPSPVSSVGTVAATAIDPQSGCPRSGTGTGSGVGTPSATGRYPGQSPEVAR</sequence>
<dbReference type="EMBL" id="FNTL01000004">
    <property type="protein sequence ID" value="SEE24848.1"/>
    <property type="molecule type" value="Genomic_DNA"/>
</dbReference>
<accession>A0A1H5HC50</accession>
<reference evidence="3" key="1">
    <citation type="submission" date="2016-10" db="EMBL/GenBank/DDBJ databases">
        <authorList>
            <person name="Varghese N."/>
        </authorList>
    </citation>
    <scope>NUCLEOTIDE SEQUENCE [LARGE SCALE GENOMIC DNA]</scope>
    <source>
        <strain evidence="3">DSM 44719</strain>
    </source>
</reference>
<organism evidence="2 3">
    <name type="scientific">Rhodococcus jostii</name>
    <dbReference type="NCBI Taxonomy" id="132919"/>
    <lineage>
        <taxon>Bacteria</taxon>
        <taxon>Bacillati</taxon>
        <taxon>Actinomycetota</taxon>
        <taxon>Actinomycetes</taxon>
        <taxon>Mycobacteriales</taxon>
        <taxon>Nocardiaceae</taxon>
        <taxon>Rhodococcus</taxon>
    </lineage>
</organism>
<gene>
    <name evidence="2" type="ORF">SAMN04490220_7131</name>
</gene>
<dbReference type="Proteomes" id="UP000183407">
    <property type="component" value="Unassembled WGS sequence"/>
</dbReference>
<evidence type="ECO:0000313" key="2">
    <source>
        <dbReference type="EMBL" id="SEE24848.1"/>
    </source>
</evidence>
<dbReference type="RefSeq" id="WP_073359337.1">
    <property type="nucleotide sequence ID" value="NZ_FNTL01000004.1"/>
</dbReference>
<proteinExistence type="predicted"/>
<protein>
    <submittedName>
        <fullName evidence="2">Uncharacterized protein</fullName>
    </submittedName>
</protein>
<name>A0A1H5HC50_RHOJO</name>